<dbReference type="OrthoDB" id="6469381at2759"/>
<dbReference type="EMBL" id="BGPR01001929">
    <property type="protein sequence ID" value="GBM64444.1"/>
    <property type="molecule type" value="Genomic_DNA"/>
</dbReference>
<dbReference type="Proteomes" id="UP000499080">
    <property type="component" value="Unassembled WGS sequence"/>
</dbReference>
<reference evidence="3 4" key="1">
    <citation type="journal article" date="2019" name="Sci. Rep.">
        <title>Orb-weaving spider Araneus ventricosus genome elucidates the spidroin gene catalogue.</title>
        <authorList>
            <person name="Kono N."/>
            <person name="Nakamura H."/>
            <person name="Ohtoshi R."/>
            <person name="Moran D.A.P."/>
            <person name="Shinohara A."/>
            <person name="Yoshida Y."/>
            <person name="Fujiwara M."/>
            <person name="Mori M."/>
            <person name="Tomita M."/>
            <person name="Arakawa K."/>
        </authorList>
    </citation>
    <scope>NUCLEOTIDE SEQUENCE [LARGE SCALE GENOMIC DNA]</scope>
</reference>
<gene>
    <name evidence="3" type="ORF">AVEN_166686_1</name>
</gene>
<evidence type="ECO:0000256" key="1">
    <source>
        <dbReference type="SAM" id="MobiDB-lite"/>
    </source>
</evidence>
<evidence type="ECO:0000259" key="2">
    <source>
        <dbReference type="Pfam" id="PF03184"/>
    </source>
</evidence>
<keyword evidence="4" id="KW-1185">Reference proteome</keyword>
<name>A0A4Y2HGF8_ARAVE</name>
<evidence type="ECO:0000313" key="4">
    <source>
        <dbReference type="Proteomes" id="UP000499080"/>
    </source>
</evidence>
<feature type="region of interest" description="Disordered" evidence="1">
    <location>
        <begin position="92"/>
        <end position="111"/>
    </location>
</feature>
<feature type="domain" description="DDE-1" evidence="2">
    <location>
        <begin position="2"/>
        <end position="51"/>
    </location>
</feature>
<dbReference type="GO" id="GO:0003676">
    <property type="term" value="F:nucleic acid binding"/>
    <property type="evidence" value="ECO:0007669"/>
    <property type="project" value="InterPro"/>
</dbReference>
<accession>A0A4Y2HGF8</accession>
<organism evidence="3 4">
    <name type="scientific">Araneus ventricosus</name>
    <name type="common">Orbweaver spider</name>
    <name type="synonym">Epeira ventricosa</name>
    <dbReference type="NCBI Taxonomy" id="182803"/>
    <lineage>
        <taxon>Eukaryota</taxon>
        <taxon>Metazoa</taxon>
        <taxon>Ecdysozoa</taxon>
        <taxon>Arthropoda</taxon>
        <taxon>Chelicerata</taxon>
        <taxon>Arachnida</taxon>
        <taxon>Araneae</taxon>
        <taxon>Araneomorphae</taxon>
        <taxon>Entelegynae</taxon>
        <taxon>Araneoidea</taxon>
        <taxon>Araneidae</taxon>
        <taxon>Araneus</taxon>
    </lineage>
</organism>
<comment type="caution">
    <text evidence="3">The sequence shown here is derived from an EMBL/GenBank/DDBJ whole genome shotgun (WGS) entry which is preliminary data.</text>
</comment>
<dbReference type="Pfam" id="PF03184">
    <property type="entry name" value="DDE_1"/>
    <property type="match status" value="1"/>
</dbReference>
<feature type="compositionally biased region" description="Acidic residues" evidence="1">
    <location>
        <begin position="94"/>
        <end position="107"/>
    </location>
</feature>
<protein>
    <recommendedName>
        <fullName evidence="2">DDE-1 domain-containing protein</fullName>
    </recommendedName>
</protein>
<dbReference type="AlphaFoldDB" id="A0A4Y2HGF8"/>
<evidence type="ECO:0000313" key="3">
    <source>
        <dbReference type="EMBL" id="GBM64444.1"/>
    </source>
</evidence>
<sequence>MDQCPAHPQDLPTFNNTKVVFFPANCASKIQPLDLSVIRCAKVHYRKTIIRRQDWHIVSDGLATCTFNKFFDVDENLMTSQLREIGNIATEINGGEEEEEEDNDNENDAAKFPPTHTVALEILRDYFQFISGSEGTFSSPDELEKTLFENSREQKQSSTVNCFVRE</sequence>
<proteinExistence type="predicted"/>
<dbReference type="InterPro" id="IPR004875">
    <property type="entry name" value="DDE_SF_endonuclease_dom"/>
</dbReference>